<evidence type="ECO:0000256" key="3">
    <source>
        <dbReference type="ARBA" id="ARBA00022692"/>
    </source>
</evidence>
<dbReference type="InterPro" id="IPR037185">
    <property type="entry name" value="EmrE-like"/>
</dbReference>
<evidence type="ECO:0000313" key="9">
    <source>
        <dbReference type="Proteomes" id="UP001589670"/>
    </source>
</evidence>
<evidence type="ECO:0000256" key="6">
    <source>
        <dbReference type="SAM" id="Phobius"/>
    </source>
</evidence>
<evidence type="ECO:0000259" key="7">
    <source>
        <dbReference type="Pfam" id="PF00892"/>
    </source>
</evidence>
<gene>
    <name evidence="8" type="ORF">ACFFU4_06030</name>
</gene>
<sequence length="307" mass="32012">MQDIAPVNWLRIGALGLIWGASFTFISVALRDVGPFTVAAVRITLGAVFLLSLLRIRGLRLPPTAPGPGRRVWGFALCMALFSNVIPFSLLGWAQQSVASGFAGVCMAAVPLLILPLAHVFVPGEAMNLRRLGGFVLGTFGVVVLIGADAFASTGKDLESLARLACLGAAMCYATGSILTRLCPPVHLLALAAAVMTLAAGMIVPVALIVEGIPNALSAKGFFALIYLGILPTGVAQLLLVQVTREAGPGFFGLVNYMVPVWSVILGAAILAEAVPPRLFLAMAMILAGVAISQWGALRRLFAGRPT</sequence>
<feature type="transmembrane region" description="Helical" evidence="6">
    <location>
        <begin position="222"/>
        <end position="241"/>
    </location>
</feature>
<keyword evidence="3 6" id="KW-0812">Transmembrane</keyword>
<feature type="domain" description="EamA" evidence="7">
    <location>
        <begin position="164"/>
        <end position="292"/>
    </location>
</feature>
<feature type="transmembrane region" description="Helical" evidence="6">
    <location>
        <begin position="186"/>
        <end position="210"/>
    </location>
</feature>
<dbReference type="SUPFAM" id="SSF103481">
    <property type="entry name" value="Multidrug resistance efflux transporter EmrE"/>
    <property type="match status" value="2"/>
</dbReference>
<feature type="transmembrane region" description="Helical" evidence="6">
    <location>
        <begin position="75"/>
        <end position="94"/>
    </location>
</feature>
<organism evidence="8 9">
    <name type="scientific">Roseovarius ramblicola</name>
    <dbReference type="NCBI Taxonomy" id="2022336"/>
    <lineage>
        <taxon>Bacteria</taxon>
        <taxon>Pseudomonadati</taxon>
        <taxon>Pseudomonadota</taxon>
        <taxon>Alphaproteobacteria</taxon>
        <taxon>Rhodobacterales</taxon>
        <taxon>Roseobacteraceae</taxon>
        <taxon>Roseovarius</taxon>
    </lineage>
</organism>
<evidence type="ECO:0000256" key="4">
    <source>
        <dbReference type="ARBA" id="ARBA00022989"/>
    </source>
</evidence>
<name>A0ABV5HXZ9_9RHOB</name>
<feature type="transmembrane region" description="Helical" evidence="6">
    <location>
        <begin position="253"/>
        <end position="272"/>
    </location>
</feature>
<evidence type="ECO:0000256" key="1">
    <source>
        <dbReference type="ARBA" id="ARBA00004141"/>
    </source>
</evidence>
<dbReference type="Proteomes" id="UP001589670">
    <property type="component" value="Unassembled WGS sequence"/>
</dbReference>
<dbReference type="RefSeq" id="WP_377068091.1">
    <property type="nucleotide sequence ID" value="NZ_JBHMEC010000009.1"/>
</dbReference>
<feature type="transmembrane region" description="Helical" evidence="6">
    <location>
        <begin position="134"/>
        <end position="154"/>
    </location>
</feature>
<dbReference type="InterPro" id="IPR000620">
    <property type="entry name" value="EamA_dom"/>
</dbReference>
<dbReference type="EMBL" id="JBHMEC010000009">
    <property type="protein sequence ID" value="MFB9149309.1"/>
    <property type="molecule type" value="Genomic_DNA"/>
</dbReference>
<comment type="subcellular location">
    <subcellularLocation>
        <location evidence="1">Membrane</location>
        <topology evidence="1">Multi-pass membrane protein</topology>
    </subcellularLocation>
</comment>
<keyword evidence="4 6" id="KW-1133">Transmembrane helix</keyword>
<feature type="transmembrane region" description="Helical" evidence="6">
    <location>
        <begin position="160"/>
        <end position="179"/>
    </location>
</feature>
<proteinExistence type="inferred from homology"/>
<keyword evidence="9" id="KW-1185">Reference proteome</keyword>
<comment type="caution">
    <text evidence="8">The sequence shown here is derived from an EMBL/GenBank/DDBJ whole genome shotgun (WGS) entry which is preliminary data.</text>
</comment>
<protein>
    <submittedName>
        <fullName evidence="8">DMT family transporter</fullName>
    </submittedName>
</protein>
<dbReference type="InterPro" id="IPR050638">
    <property type="entry name" value="AA-Vitamin_Transporters"/>
</dbReference>
<accession>A0ABV5HXZ9</accession>
<dbReference type="PANTHER" id="PTHR32322">
    <property type="entry name" value="INNER MEMBRANE TRANSPORTER"/>
    <property type="match status" value="1"/>
</dbReference>
<comment type="similarity">
    <text evidence="2">Belongs to the EamA transporter family.</text>
</comment>
<feature type="transmembrane region" description="Helical" evidence="6">
    <location>
        <begin position="100"/>
        <end position="122"/>
    </location>
</feature>
<evidence type="ECO:0000256" key="2">
    <source>
        <dbReference type="ARBA" id="ARBA00007362"/>
    </source>
</evidence>
<feature type="transmembrane region" description="Helical" evidence="6">
    <location>
        <begin position="36"/>
        <end position="54"/>
    </location>
</feature>
<dbReference type="PANTHER" id="PTHR32322:SF2">
    <property type="entry name" value="EAMA DOMAIN-CONTAINING PROTEIN"/>
    <property type="match status" value="1"/>
</dbReference>
<feature type="transmembrane region" description="Helical" evidence="6">
    <location>
        <begin position="12"/>
        <end position="30"/>
    </location>
</feature>
<feature type="transmembrane region" description="Helical" evidence="6">
    <location>
        <begin position="278"/>
        <end position="298"/>
    </location>
</feature>
<feature type="domain" description="EamA" evidence="7">
    <location>
        <begin position="15"/>
        <end position="146"/>
    </location>
</feature>
<evidence type="ECO:0000256" key="5">
    <source>
        <dbReference type="ARBA" id="ARBA00023136"/>
    </source>
</evidence>
<dbReference type="Pfam" id="PF00892">
    <property type="entry name" value="EamA"/>
    <property type="match status" value="2"/>
</dbReference>
<reference evidence="8 9" key="1">
    <citation type="submission" date="2024-09" db="EMBL/GenBank/DDBJ databases">
        <authorList>
            <person name="Sun Q."/>
            <person name="Mori K."/>
        </authorList>
    </citation>
    <scope>NUCLEOTIDE SEQUENCE [LARGE SCALE GENOMIC DNA]</scope>
    <source>
        <strain evidence="8 9">CECT 9424</strain>
    </source>
</reference>
<keyword evidence="5 6" id="KW-0472">Membrane</keyword>
<evidence type="ECO:0000313" key="8">
    <source>
        <dbReference type="EMBL" id="MFB9149309.1"/>
    </source>
</evidence>